<proteinExistence type="predicted"/>
<accession>A0A291MXZ5</accession>
<keyword evidence="1" id="KW-0472">Membrane</keyword>
<dbReference type="GO" id="GO:0080120">
    <property type="term" value="P:CAAX-box protein maturation"/>
    <property type="evidence" value="ECO:0007669"/>
    <property type="project" value="UniProtKB-ARBA"/>
</dbReference>
<feature type="transmembrane region" description="Helical" evidence="1">
    <location>
        <begin position="222"/>
        <end position="242"/>
    </location>
</feature>
<evidence type="ECO:0000259" key="2">
    <source>
        <dbReference type="Pfam" id="PF02517"/>
    </source>
</evidence>
<evidence type="ECO:0000313" key="3">
    <source>
        <dbReference type="EMBL" id="ATI80024.1"/>
    </source>
</evidence>
<dbReference type="GO" id="GO:0006508">
    <property type="term" value="P:proteolysis"/>
    <property type="evidence" value="ECO:0007669"/>
    <property type="project" value="UniProtKB-KW"/>
</dbReference>
<sequence length="329" mass="35362">MSCWSPAWWRILWSCRRRASPMRRLRRPLQVQPVEPPATAWLARHLPVASGALRPGPRRALRSFAWLVGLLVVLVAILSLQSIVRSVAPDPTLLLGIAFLTVMLAYGAYAGLVRRFEHRRVEELALRRMPAEIIGGVALGIVLMSLVIGALWMCGAYQVTTAQWSDFPHDVREALGTGLLEELLARLVIFRMLACAIRVRPALILSALLFGGAHLANPHASFITAAAIAVEAGLMLAGFYLLTGRIWLSAGVHAGWNFAQGGIFGAPVSGMPSEGSLLQSLPHAGFPSWVTGGAFGPEGSLVAVVIGAAAFFATLAVLRRESRATPDIT</sequence>
<dbReference type="InterPro" id="IPR003675">
    <property type="entry name" value="Rce1/LyrA-like_dom"/>
</dbReference>
<keyword evidence="3" id="KW-0645">Protease</keyword>
<dbReference type="AlphaFoldDB" id="A0A291MXZ5"/>
<dbReference type="KEGG" id="sya:A6768_08415"/>
<reference evidence="3 4" key="1">
    <citation type="submission" date="2017-10" db="EMBL/GenBank/DDBJ databases">
        <title>Sphingobium yanoikuyae S72.</title>
        <authorList>
            <person name="Sanchez E."/>
            <person name="Bustos P."/>
            <person name="Mendoza P."/>
            <person name="Guo X."/>
            <person name="Mendoza A."/>
        </authorList>
    </citation>
    <scope>NUCLEOTIDE SEQUENCE [LARGE SCALE GENOMIC DNA]</scope>
    <source>
        <strain evidence="3 4">S72</strain>
    </source>
</reference>
<keyword evidence="3" id="KW-0482">Metalloprotease</keyword>
<evidence type="ECO:0000256" key="1">
    <source>
        <dbReference type="SAM" id="Phobius"/>
    </source>
</evidence>
<dbReference type="EMBL" id="CP023741">
    <property type="protein sequence ID" value="ATI80024.1"/>
    <property type="molecule type" value="Genomic_DNA"/>
</dbReference>
<protein>
    <submittedName>
        <fullName evidence="3">CPBP family intramembrane metalloprotease</fullName>
    </submittedName>
</protein>
<feature type="domain" description="CAAX prenyl protease 2/Lysostaphin resistance protein A-like" evidence="2">
    <location>
        <begin position="174"/>
        <end position="258"/>
    </location>
</feature>
<dbReference type="PANTHER" id="PTHR39430">
    <property type="entry name" value="MEMBRANE-ASSOCIATED PROTEASE-RELATED"/>
    <property type="match status" value="1"/>
</dbReference>
<keyword evidence="1" id="KW-0812">Transmembrane</keyword>
<gene>
    <name evidence="3" type="ORF">A6768_08415</name>
</gene>
<keyword evidence="1" id="KW-1133">Transmembrane helix</keyword>
<feature type="transmembrane region" description="Helical" evidence="1">
    <location>
        <begin position="133"/>
        <end position="159"/>
    </location>
</feature>
<keyword evidence="3" id="KW-0378">Hydrolase</keyword>
<feature type="transmembrane region" description="Helical" evidence="1">
    <location>
        <begin position="93"/>
        <end position="112"/>
    </location>
</feature>
<dbReference type="Proteomes" id="UP000219422">
    <property type="component" value="Chromosome"/>
</dbReference>
<evidence type="ECO:0000313" key="4">
    <source>
        <dbReference type="Proteomes" id="UP000219422"/>
    </source>
</evidence>
<dbReference type="Pfam" id="PF02517">
    <property type="entry name" value="Rce1-like"/>
    <property type="match status" value="1"/>
</dbReference>
<organism evidence="3 4">
    <name type="scientific">Sphingobium yanoikuyae</name>
    <name type="common">Sphingomonas yanoikuyae</name>
    <dbReference type="NCBI Taxonomy" id="13690"/>
    <lineage>
        <taxon>Bacteria</taxon>
        <taxon>Pseudomonadati</taxon>
        <taxon>Pseudomonadota</taxon>
        <taxon>Alphaproteobacteria</taxon>
        <taxon>Sphingomonadales</taxon>
        <taxon>Sphingomonadaceae</taxon>
        <taxon>Sphingobium</taxon>
    </lineage>
</organism>
<feature type="transmembrane region" description="Helical" evidence="1">
    <location>
        <begin position="64"/>
        <end position="87"/>
    </location>
</feature>
<dbReference type="GO" id="GO:0004175">
    <property type="term" value="F:endopeptidase activity"/>
    <property type="evidence" value="ECO:0007669"/>
    <property type="project" value="UniProtKB-ARBA"/>
</dbReference>
<dbReference type="GO" id="GO:0008237">
    <property type="term" value="F:metallopeptidase activity"/>
    <property type="evidence" value="ECO:0007669"/>
    <property type="project" value="UniProtKB-KW"/>
</dbReference>
<feature type="transmembrane region" description="Helical" evidence="1">
    <location>
        <begin position="299"/>
        <end position="318"/>
    </location>
</feature>
<dbReference type="PANTHER" id="PTHR39430:SF1">
    <property type="entry name" value="PROTEASE"/>
    <property type="match status" value="1"/>
</dbReference>
<name>A0A291MXZ5_SPHYA</name>